<dbReference type="EC" id="2.6.1.-" evidence="6"/>
<keyword evidence="3 6" id="KW-0032">Aminotransferase</keyword>
<dbReference type="EMBL" id="JBHSAO010000001">
    <property type="protein sequence ID" value="MFC4022969.1"/>
    <property type="molecule type" value="Genomic_DNA"/>
</dbReference>
<evidence type="ECO:0000256" key="4">
    <source>
        <dbReference type="ARBA" id="ARBA00022679"/>
    </source>
</evidence>
<evidence type="ECO:0000313" key="8">
    <source>
        <dbReference type="EMBL" id="MFC4022969.1"/>
    </source>
</evidence>
<dbReference type="Gene3D" id="3.90.1150.10">
    <property type="entry name" value="Aspartate Aminotransferase, domain 1"/>
    <property type="match status" value="1"/>
</dbReference>
<dbReference type="PROSITE" id="PS00105">
    <property type="entry name" value="AA_TRANSFER_CLASS_1"/>
    <property type="match status" value="1"/>
</dbReference>
<evidence type="ECO:0000256" key="1">
    <source>
        <dbReference type="ARBA" id="ARBA00001933"/>
    </source>
</evidence>
<dbReference type="Gene3D" id="3.40.640.10">
    <property type="entry name" value="Type I PLP-dependent aspartate aminotransferase-like (Major domain)"/>
    <property type="match status" value="1"/>
</dbReference>
<evidence type="ECO:0000256" key="2">
    <source>
        <dbReference type="ARBA" id="ARBA00007441"/>
    </source>
</evidence>
<comment type="cofactor">
    <cofactor evidence="1 6">
        <name>pyridoxal 5'-phosphate</name>
        <dbReference type="ChEBI" id="CHEBI:597326"/>
    </cofactor>
</comment>
<protein>
    <recommendedName>
        <fullName evidence="6">Aminotransferase</fullName>
        <ecNumber evidence="6">2.6.1.-</ecNumber>
    </recommendedName>
</protein>
<sequence length="395" mass="43231">MELAHRVKTLSPSSTLAITAKAKELKQQGHDVIGLGAGEPDFNTPDYILEAAKKAMDDGMTKYTPAGGIVELKKAIAAKFTDDNELSYANDQIIVTTGAKHALYTLFQVILNKGDEVIVPSPYWVSYPEQIKLAEGSAVFVQASEKNHFKITPNELEEAITDKTKAVVINSPSNPTGMMYNKDELEKIGEVCLKHNILIISDEIYEKLIYTEKPHTSIASLSNELKEQTVIINGVSKSHAMTGWRIGYAAGSKEIIKAMTNLASHSTSNPTSIAQYAALAAYSTEEDTTLELKQVFADRLDVFYDLINDIPGISCVKPEGAFYLFPNVKEAATKNGFTSVDEWVTALLEEEKVALVPGSGFGSPDNARLSYALSLEELTEAAKRIKRFVVNNQSK</sequence>
<evidence type="ECO:0000256" key="3">
    <source>
        <dbReference type="ARBA" id="ARBA00022576"/>
    </source>
</evidence>
<keyword evidence="4 6" id="KW-0808">Transferase</keyword>
<accession>A0ABV8GSU9</accession>
<reference evidence="9" key="1">
    <citation type="journal article" date="2019" name="Int. J. Syst. Evol. Microbiol.">
        <title>The Global Catalogue of Microorganisms (GCM) 10K type strain sequencing project: providing services to taxonomists for standard genome sequencing and annotation.</title>
        <authorList>
            <consortium name="The Broad Institute Genomics Platform"/>
            <consortium name="The Broad Institute Genome Sequencing Center for Infectious Disease"/>
            <person name="Wu L."/>
            <person name="Ma J."/>
        </authorList>
    </citation>
    <scope>NUCLEOTIDE SEQUENCE [LARGE SCALE GENOMIC DNA]</scope>
    <source>
        <strain evidence="9">IBRC-M 10703</strain>
    </source>
</reference>
<dbReference type="PRINTS" id="PR00753">
    <property type="entry name" value="ACCSYNTHASE"/>
</dbReference>
<dbReference type="SUPFAM" id="SSF53383">
    <property type="entry name" value="PLP-dependent transferases"/>
    <property type="match status" value="1"/>
</dbReference>
<dbReference type="Proteomes" id="UP001595772">
    <property type="component" value="Unassembled WGS sequence"/>
</dbReference>
<proteinExistence type="inferred from homology"/>
<dbReference type="PANTHER" id="PTHR46383:SF1">
    <property type="entry name" value="ASPARTATE AMINOTRANSFERASE"/>
    <property type="match status" value="1"/>
</dbReference>
<evidence type="ECO:0000313" key="9">
    <source>
        <dbReference type="Proteomes" id="UP001595772"/>
    </source>
</evidence>
<dbReference type="InterPro" id="IPR015421">
    <property type="entry name" value="PyrdxlP-dep_Trfase_major"/>
</dbReference>
<evidence type="ECO:0000256" key="5">
    <source>
        <dbReference type="ARBA" id="ARBA00022898"/>
    </source>
</evidence>
<dbReference type="InterPro" id="IPR015424">
    <property type="entry name" value="PyrdxlP-dep_Trfase"/>
</dbReference>
<dbReference type="RefSeq" id="WP_379495457.1">
    <property type="nucleotide sequence ID" value="NZ_JBHSAO010000001.1"/>
</dbReference>
<comment type="similarity">
    <text evidence="2 6">Belongs to the class-I pyridoxal-phosphate-dependent aminotransferase family.</text>
</comment>
<evidence type="ECO:0000256" key="6">
    <source>
        <dbReference type="RuleBase" id="RU000481"/>
    </source>
</evidence>
<dbReference type="CDD" id="cd00609">
    <property type="entry name" value="AAT_like"/>
    <property type="match status" value="1"/>
</dbReference>
<keyword evidence="5" id="KW-0663">Pyridoxal phosphate</keyword>
<dbReference type="GO" id="GO:0008483">
    <property type="term" value="F:transaminase activity"/>
    <property type="evidence" value="ECO:0007669"/>
    <property type="project" value="UniProtKB-KW"/>
</dbReference>
<organism evidence="8 9">
    <name type="scientific">Oceanobacillus longus</name>
    <dbReference type="NCBI Taxonomy" id="930120"/>
    <lineage>
        <taxon>Bacteria</taxon>
        <taxon>Bacillati</taxon>
        <taxon>Bacillota</taxon>
        <taxon>Bacilli</taxon>
        <taxon>Bacillales</taxon>
        <taxon>Bacillaceae</taxon>
        <taxon>Oceanobacillus</taxon>
    </lineage>
</organism>
<keyword evidence="9" id="KW-1185">Reference proteome</keyword>
<dbReference type="InterPro" id="IPR004839">
    <property type="entry name" value="Aminotransferase_I/II_large"/>
</dbReference>
<dbReference type="InterPro" id="IPR015422">
    <property type="entry name" value="PyrdxlP-dep_Trfase_small"/>
</dbReference>
<evidence type="ECO:0000259" key="7">
    <source>
        <dbReference type="Pfam" id="PF00155"/>
    </source>
</evidence>
<dbReference type="InterPro" id="IPR050596">
    <property type="entry name" value="AspAT/PAT-like"/>
</dbReference>
<gene>
    <name evidence="8" type="ORF">ACFOUV_03960</name>
</gene>
<comment type="caution">
    <text evidence="8">The sequence shown here is derived from an EMBL/GenBank/DDBJ whole genome shotgun (WGS) entry which is preliminary data.</text>
</comment>
<feature type="domain" description="Aminotransferase class I/classII large" evidence="7">
    <location>
        <begin position="31"/>
        <end position="385"/>
    </location>
</feature>
<name>A0ABV8GSU9_9BACI</name>
<dbReference type="PANTHER" id="PTHR46383">
    <property type="entry name" value="ASPARTATE AMINOTRANSFERASE"/>
    <property type="match status" value="1"/>
</dbReference>
<dbReference type="InterPro" id="IPR004838">
    <property type="entry name" value="NHTrfase_class1_PyrdxlP-BS"/>
</dbReference>
<dbReference type="Pfam" id="PF00155">
    <property type="entry name" value="Aminotran_1_2"/>
    <property type="match status" value="1"/>
</dbReference>